<dbReference type="PANTHER" id="PTHR43065">
    <property type="entry name" value="SENSOR HISTIDINE KINASE"/>
    <property type="match status" value="1"/>
</dbReference>
<dbReference type="RefSeq" id="WP_221006925.1">
    <property type="nucleotide sequence ID" value="NZ_CP081150.1"/>
</dbReference>
<keyword evidence="7" id="KW-1185">Reference proteome</keyword>
<dbReference type="SMART" id="SM00387">
    <property type="entry name" value="HATPase_c"/>
    <property type="match status" value="1"/>
</dbReference>
<evidence type="ECO:0000256" key="2">
    <source>
        <dbReference type="ARBA" id="ARBA00012438"/>
    </source>
</evidence>
<evidence type="ECO:0000259" key="5">
    <source>
        <dbReference type="PROSITE" id="PS50109"/>
    </source>
</evidence>
<proteinExistence type="predicted"/>
<dbReference type="InterPro" id="IPR029016">
    <property type="entry name" value="GAF-like_dom_sf"/>
</dbReference>
<sequence length="792" mass="88829">MTDVSLIPAEFATQLAHIEATWSENPDAAAAACEAMIDRAREEREPLSQIFATELYGLIMNNKGQAVAARNLLYEAVQQAQALHNFPLEARVHEQIARSYYTAADYRTALNHWLRSVELAELANAEPTTWILAKIGIGHIYDALNDPATAVTFFETAAQRIDEVNDPYLDAKIKINLGVALFKCQHNLEAKQALYAALAICMRENYYDYTAESKYRLAEILIQEGELDTAQSLLERALDYSLKAEHRWSEANIYSAIAETHALQSNWEHAIFIIRQGQAVARRNDFSHVLMRQHFAAADYAEQLQQPTQALAEFKAGFKLQEQINTAAQPDQYHELEQKTGLRPNASHLLLDLANHPVIEKGKIDQFPDVICQAAAQILSLKRVILWQRQGHRLVPITTYSGNESIKETALEESQLAAFFNWLNEHKSLIAHDALHHPDAWDLAEHYLKPRGVLSILAFPILSGAEQFVLMFEHVGEQRNWLPDEIQHASQLADITSRAFANHERHHFQSEIHLLNARLTEANEALETRVAERTQTLEMAMEKLVQSEKLAALGSLVAGIAHELNTPLGAALTCSTTLSAESRELIQMLNSNTLKKSSLENFGSTLIDASQLIERNLNRAIELVCDFKQVAVDTTSSRRRKFNLLATVNDVVKMFNSQIRHSQHQIIIDIPSAIQLDSYPGPFEQVLANLINNSLLHGFELLSAGKIRISALLYEGNTIEFCYEDNGCGIKPALHKKVFEPFYTTKLGQGGSGLGMYITYNIITGVLGGELKLESEVDQYTRFNIKLPLLAP</sequence>
<evidence type="ECO:0000256" key="3">
    <source>
        <dbReference type="ARBA" id="ARBA00022553"/>
    </source>
</evidence>
<dbReference type="InterPro" id="IPR004358">
    <property type="entry name" value="Sig_transdc_His_kin-like_C"/>
</dbReference>
<dbReference type="Proteomes" id="UP000825679">
    <property type="component" value="Chromosome"/>
</dbReference>
<dbReference type="SUPFAM" id="SSF55874">
    <property type="entry name" value="ATPase domain of HSP90 chaperone/DNA topoisomerase II/histidine kinase"/>
    <property type="match status" value="1"/>
</dbReference>
<dbReference type="InterPro" id="IPR005467">
    <property type="entry name" value="His_kinase_dom"/>
</dbReference>
<dbReference type="PRINTS" id="PR00344">
    <property type="entry name" value="BCTRLSENSOR"/>
</dbReference>
<dbReference type="PROSITE" id="PS50109">
    <property type="entry name" value="HIS_KIN"/>
    <property type="match status" value="1"/>
</dbReference>
<reference evidence="6 7" key="1">
    <citation type="submission" date="2021-08" db="EMBL/GenBank/DDBJ databases">
        <title>complete genome sequencing of Deefgea sp. D25.</title>
        <authorList>
            <person name="Bae J.-W."/>
            <person name="Gim D.-H."/>
        </authorList>
    </citation>
    <scope>NUCLEOTIDE SEQUENCE [LARGE SCALE GENOMIC DNA]</scope>
    <source>
        <strain evidence="6 7">D25</strain>
    </source>
</reference>
<organism evidence="6 7">
    <name type="scientific">Deefgea tanakiae</name>
    <dbReference type="NCBI Taxonomy" id="2865840"/>
    <lineage>
        <taxon>Bacteria</taxon>
        <taxon>Pseudomonadati</taxon>
        <taxon>Pseudomonadota</taxon>
        <taxon>Betaproteobacteria</taxon>
        <taxon>Neisseriales</taxon>
        <taxon>Chitinibacteraceae</taxon>
        <taxon>Deefgea</taxon>
    </lineage>
</organism>
<dbReference type="CDD" id="cd00082">
    <property type="entry name" value="HisKA"/>
    <property type="match status" value="1"/>
</dbReference>
<dbReference type="InterPro" id="IPR003018">
    <property type="entry name" value="GAF"/>
</dbReference>
<dbReference type="EMBL" id="CP081150">
    <property type="protein sequence ID" value="QZA78393.1"/>
    <property type="molecule type" value="Genomic_DNA"/>
</dbReference>
<dbReference type="Pfam" id="PF01590">
    <property type="entry name" value="GAF"/>
    <property type="match status" value="1"/>
</dbReference>
<dbReference type="Gene3D" id="1.10.287.130">
    <property type="match status" value="1"/>
</dbReference>
<dbReference type="Gene3D" id="3.30.565.10">
    <property type="entry name" value="Histidine kinase-like ATPase, C-terminal domain"/>
    <property type="match status" value="1"/>
</dbReference>
<dbReference type="SUPFAM" id="SSF48452">
    <property type="entry name" value="TPR-like"/>
    <property type="match status" value="2"/>
</dbReference>
<feature type="domain" description="Histidine kinase" evidence="5">
    <location>
        <begin position="559"/>
        <end position="791"/>
    </location>
</feature>
<comment type="catalytic activity">
    <reaction evidence="1">
        <text>ATP + protein L-histidine = ADP + protein N-phospho-L-histidine.</text>
        <dbReference type="EC" id="2.7.13.3"/>
    </reaction>
</comment>
<dbReference type="InterPro" id="IPR036097">
    <property type="entry name" value="HisK_dim/P_sf"/>
</dbReference>
<evidence type="ECO:0000313" key="6">
    <source>
        <dbReference type="EMBL" id="QZA78393.1"/>
    </source>
</evidence>
<dbReference type="SMART" id="SM00028">
    <property type="entry name" value="TPR"/>
    <property type="match status" value="5"/>
</dbReference>
<dbReference type="InterPro" id="IPR011990">
    <property type="entry name" value="TPR-like_helical_dom_sf"/>
</dbReference>
<dbReference type="CDD" id="cd00075">
    <property type="entry name" value="HATPase"/>
    <property type="match status" value="1"/>
</dbReference>
<dbReference type="Pfam" id="PF02518">
    <property type="entry name" value="HATPase_c"/>
    <property type="match status" value="1"/>
</dbReference>
<name>A0ABX8Z750_9NEIS</name>
<dbReference type="InterPro" id="IPR036890">
    <property type="entry name" value="HATPase_C_sf"/>
</dbReference>
<dbReference type="EC" id="2.7.13.3" evidence="2"/>
<dbReference type="InterPro" id="IPR003661">
    <property type="entry name" value="HisK_dim/P_dom"/>
</dbReference>
<dbReference type="Gene3D" id="3.30.450.40">
    <property type="match status" value="1"/>
</dbReference>
<feature type="coiled-coil region" evidence="4">
    <location>
        <begin position="516"/>
        <end position="543"/>
    </location>
</feature>
<evidence type="ECO:0000256" key="1">
    <source>
        <dbReference type="ARBA" id="ARBA00000085"/>
    </source>
</evidence>
<keyword evidence="3" id="KW-0597">Phosphoprotein</keyword>
<dbReference type="InterPro" id="IPR019734">
    <property type="entry name" value="TPR_rpt"/>
</dbReference>
<accession>A0ABX8Z750</accession>
<dbReference type="SUPFAM" id="SSF47384">
    <property type="entry name" value="Homodimeric domain of signal transducing histidine kinase"/>
    <property type="match status" value="1"/>
</dbReference>
<dbReference type="InterPro" id="IPR003594">
    <property type="entry name" value="HATPase_dom"/>
</dbReference>
<keyword evidence="4" id="KW-0175">Coiled coil</keyword>
<evidence type="ECO:0000313" key="7">
    <source>
        <dbReference type="Proteomes" id="UP000825679"/>
    </source>
</evidence>
<protein>
    <recommendedName>
        <fullName evidence="2">histidine kinase</fullName>
        <ecNumber evidence="2">2.7.13.3</ecNumber>
    </recommendedName>
</protein>
<dbReference type="PANTHER" id="PTHR43065:SF47">
    <property type="match status" value="1"/>
</dbReference>
<dbReference type="SUPFAM" id="SSF55781">
    <property type="entry name" value="GAF domain-like"/>
    <property type="match status" value="1"/>
</dbReference>
<evidence type="ECO:0000256" key="4">
    <source>
        <dbReference type="SAM" id="Coils"/>
    </source>
</evidence>
<dbReference type="Gene3D" id="1.25.40.10">
    <property type="entry name" value="Tetratricopeptide repeat domain"/>
    <property type="match status" value="2"/>
</dbReference>
<gene>
    <name evidence="6" type="ORF">K4H28_02955</name>
</gene>